<dbReference type="RefSeq" id="WP_137259810.1">
    <property type="nucleotide sequence ID" value="NZ_SZQL01000001.1"/>
</dbReference>
<dbReference type="Proteomes" id="UP000305848">
    <property type="component" value="Unassembled WGS sequence"/>
</dbReference>
<dbReference type="NCBIfam" id="TIGR04534">
    <property type="entry name" value="ELWxxDGT_rpt"/>
    <property type="match status" value="1"/>
</dbReference>
<dbReference type="Pfam" id="PF18962">
    <property type="entry name" value="Por_Secre_tail"/>
    <property type="match status" value="1"/>
</dbReference>
<dbReference type="OrthoDB" id="1524003at2"/>
<organism evidence="3 4">
    <name type="scientific">Ilyomonas limi</name>
    <dbReference type="NCBI Taxonomy" id="2575867"/>
    <lineage>
        <taxon>Bacteria</taxon>
        <taxon>Pseudomonadati</taxon>
        <taxon>Bacteroidota</taxon>
        <taxon>Chitinophagia</taxon>
        <taxon>Chitinophagales</taxon>
        <taxon>Chitinophagaceae</taxon>
        <taxon>Ilyomonas</taxon>
    </lineage>
</organism>
<name>A0A4U3L907_9BACT</name>
<protein>
    <submittedName>
        <fullName evidence="3">T9SS type A sorting domain-containing protein</fullName>
    </submittedName>
</protein>
<evidence type="ECO:0000259" key="2">
    <source>
        <dbReference type="Pfam" id="PF18962"/>
    </source>
</evidence>
<feature type="domain" description="Secretion system C-terminal sorting" evidence="2">
    <location>
        <begin position="639"/>
        <end position="710"/>
    </location>
</feature>
<keyword evidence="1" id="KW-0732">Signal</keyword>
<evidence type="ECO:0000313" key="4">
    <source>
        <dbReference type="Proteomes" id="UP000305848"/>
    </source>
</evidence>
<comment type="caution">
    <text evidence="3">The sequence shown here is derived from an EMBL/GenBank/DDBJ whole genome shotgun (WGS) entry which is preliminary data.</text>
</comment>
<feature type="signal peptide" evidence="1">
    <location>
        <begin position="1"/>
        <end position="23"/>
    </location>
</feature>
<dbReference type="SUPFAM" id="SSF69304">
    <property type="entry name" value="Tricorn protease N-terminal domain"/>
    <property type="match status" value="1"/>
</dbReference>
<keyword evidence="4" id="KW-1185">Reference proteome</keyword>
<evidence type="ECO:0000256" key="1">
    <source>
        <dbReference type="SAM" id="SignalP"/>
    </source>
</evidence>
<dbReference type="InterPro" id="IPR030916">
    <property type="entry name" value="ELWxxDGT_rpt"/>
</dbReference>
<proteinExistence type="predicted"/>
<dbReference type="AlphaFoldDB" id="A0A4U3L907"/>
<feature type="chain" id="PRO_5020648603" evidence="1">
    <location>
        <begin position="24"/>
        <end position="715"/>
    </location>
</feature>
<sequence length="715" mass="76455">MKKPLHILLAAFSVLMFQQQSNAQVTLISNNTNITSGLVLPGNRPVLLDDDGGMWTTNGTTATKITTAVLYSDTSSAALYNNLLYFAGADATTKDVELWVTDGTAGGTKLIKNISSSGSSVPENFFVFNNTLYFTADDGSHGRELWKSNGAVGNATLVADINSGNADGVADDASFFQNGNNIYFGATSGANSGLYKIDLSGTPTLVKNIEGEIELSILYSAALGNKTVFTVRTGDFLTGTAQLWVTDGTESGTKMLKDFGFGSGTMFPQLTAYNGVLFFDGYDLTGSGIELWTTDGTPGGTKLFKDLDPSPGNSSYPTLIGSALINGKMYFGATTSANGNELWVTDGTPNGTTLFKDINTTSNGKGDASPTFLANYGAYVNSFQTENNINNFNFQQIYSTQYNGKWYFIADDGAHGIELWATDGTSGGTQMVKDINPGNNDGVEYNNLAFYTTTGIYFIGDNGDSGSEPFITDGTADGTELVADINTHNGNGSDPTYMFLFNSQIYLNADNGDNANGNTDLYKINQTVVLPVKLLNFNVALRDGGVAVNWATASEANTKNFVVERSTDAVHFSAVGTLAAAGNSNTAHQYQYNDASALQAGASTLYYRLRIIDNDGKYSYTAILSVELQGGMFKITLSPNPVHDQLTVAFSTNNAKSITLRVTDANGKQVYQQQLQTNGVTAMQQYINVSRFAAGAYFVQLITEKDTKTASFIKQ</sequence>
<gene>
    <name evidence="3" type="ORF">FC093_00660</name>
</gene>
<accession>A0A4U3L907</accession>
<reference evidence="3 4" key="1">
    <citation type="submission" date="2019-05" db="EMBL/GenBank/DDBJ databases">
        <title>Panacibacter sp. strain 17mud1-8 Genome sequencing and assembly.</title>
        <authorList>
            <person name="Chhetri G."/>
        </authorList>
    </citation>
    <scope>NUCLEOTIDE SEQUENCE [LARGE SCALE GENOMIC DNA]</scope>
    <source>
        <strain evidence="3 4">17mud1-8</strain>
    </source>
</reference>
<dbReference type="EMBL" id="SZQL01000001">
    <property type="protein sequence ID" value="TKK71570.1"/>
    <property type="molecule type" value="Genomic_DNA"/>
</dbReference>
<evidence type="ECO:0000313" key="3">
    <source>
        <dbReference type="EMBL" id="TKK71570.1"/>
    </source>
</evidence>
<dbReference type="InterPro" id="IPR026444">
    <property type="entry name" value="Secre_tail"/>
</dbReference>
<dbReference type="NCBIfam" id="TIGR04183">
    <property type="entry name" value="Por_Secre_tail"/>
    <property type="match status" value="1"/>
</dbReference>